<dbReference type="AlphaFoldDB" id="A0A4R3M3Q3"/>
<name>A0A4R3M3Q3_9HYPH</name>
<keyword evidence="1" id="KW-0812">Transmembrane</keyword>
<comment type="caution">
    <text evidence="2">The sequence shown here is derived from an EMBL/GenBank/DDBJ whole genome shotgun (WGS) entry which is preliminary data.</text>
</comment>
<dbReference type="PIRSF" id="PIRSF038991">
    <property type="entry name" value="Protein_AbrB"/>
    <property type="match status" value="1"/>
</dbReference>
<organism evidence="2 3">
    <name type="scientific">Aquabacter spiritensis</name>
    <dbReference type="NCBI Taxonomy" id="933073"/>
    <lineage>
        <taxon>Bacteria</taxon>
        <taxon>Pseudomonadati</taxon>
        <taxon>Pseudomonadota</taxon>
        <taxon>Alphaproteobacteria</taxon>
        <taxon>Hyphomicrobiales</taxon>
        <taxon>Xanthobacteraceae</taxon>
        <taxon>Aquabacter</taxon>
    </lineage>
</organism>
<dbReference type="EMBL" id="SMAI01000003">
    <property type="protein sequence ID" value="TCT05947.1"/>
    <property type="molecule type" value="Genomic_DNA"/>
</dbReference>
<accession>A0A4R3M3Q3</accession>
<gene>
    <name evidence="2" type="ORF">EDC64_10348</name>
</gene>
<dbReference type="InterPro" id="IPR017516">
    <property type="entry name" value="AbrB_dup"/>
</dbReference>
<keyword evidence="1" id="KW-1133">Transmembrane helix</keyword>
<sequence>MAIRFSPHRWRAALVPTLLTLGVATLGGIAFFLLALPAPWMSGALLATTALALSGAPVRVPEALRFVCFLILGCSMGTALTPGMLGQAATWPVSMACLALSLVGVMAGVTVFLMRVAGWSRETAFYASAPGALAAVLSLASASGADMRRVAFAQGVRLFLLVALLTQLLGTGGTRGPAFAPPPASPLLDIGLLLAASLAGGLLFARLRVPGGILVGALAASGALHASGLSDAQIPDALMVPSFLVLGAGVGVRFRGTTRATLRDCLFASLGAFVVAMAVSVACALLAAWLTGEDAGKLITAFAPGALETMTVLGFALGYDPAFMSAHHIFRFAGLSVVLPLVAHLLFQARPKDPGP</sequence>
<dbReference type="RefSeq" id="WP_132030483.1">
    <property type="nucleotide sequence ID" value="NZ_SMAI01000003.1"/>
</dbReference>
<feature type="transmembrane region" description="Helical" evidence="1">
    <location>
        <begin position="329"/>
        <end position="347"/>
    </location>
</feature>
<feature type="transmembrane region" description="Helical" evidence="1">
    <location>
        <begin position="237"/>
        <end position="254"/>
    </location>
</feature>
<evidence type="ECO:0000313" key="3">
    <source>
        <dbReference type="Proteomes" id="UP000294664"/>
    </source>
</evidence>
<feature type="transmembrane region" description="Helical" evidence="1">
    <location>
        <begin position="151"/>
        <end position="172"/>
    </location>
</feature>
<feature type="transmembrane region" description="Helical" evidence="1">
    <location>
        <begin position="63"/>
        <end position="85"/>
    </location>
</feature>
<proteinExistence type="predicted"/>
<reference evidence="2 3" key="1">
    <citation type="submission" date="2019-03" db="EMBL/GenBank/DDBJ databases">
        <title>Genomic Encyclopedia of Type Strains, Phase IV (KMG-IV): sequencing the most valuable type-strain genomes for metagenomic binning, comparative biology and taxonomic classification.</title>
        <authorList>
            <person name="Goeker M."/>
        </authorList>
    </citation>
    <scope>NUCLEOTIDE SEQUENCE [LARGE SCALE GENOMIC DNA]</scope>
    <source>
        <strain evidence="2 3">DSM 9035</strain>
    </source>
</reference>
<dbReference type="GO" id="GO:0010468">
    <property type="term" value="P:regulation of gene expression"/>
    <property type="evidence" value="ECO:0007669"/>
    <property type="project" value="InterPro"/>
</dbReference>
<dbReference type="PANTHER" id="PTHR38457">
    <property type="entry name" value="REGULATOR ABRB-RELATED"/>
    <property type="match status" value="1"/>
</dbReference>
<feature type="transmembrane region" description="Helical" evidence="1">
    <location>
        <begin position="298"/>
        <end position="317"/>
    </location>
</feature>
<feature type="transmembrane region" description="Helical" evidence="1">
    <location>
        <begin position="125"/>
        <end position="145"/>
    </location>
</feature>
<dbReference type="PANTHER" id="PTHR38457:SF1">
    <property type="entry name" value="REGULATOR ABRB-RELATED"/>
    <property type="match status" value="1"/>
</dbReference>
<feature type="transmembrane region" description="Helical" evidence="1">
    <location>
        <begin position="266"/>
        <end position="292"/>
    </location>
</feature>
<protein>
    <recommendedName>
        <fullName evidence="4">AbrB family transcriptional regulator</fullName>
    </recommendedName>
</protein>
<evidence type="ECO:0000313" key="2">
    <source>
        <dbReference type="EMBL" id="TCT05947.1"/>
    </source>
</evidence>
<dbReference type="Pfam" id="PF05145">
    <property type="entry name" value="AbrB"/>
    <property type="match status" value="1"/>
</dbReference>
<feature type="transmembrane region" description="Helical" evidence="1">
    <location>
        <begin position="12"/>
        <end position="34"/>
    </location>
</feature>
<feature type="transmembrane region" description="Helical" evidence="1">
    <location>
        <begin position="91"/>
        <end position="113"/>
    </location>
</feature>
<dbReference type="GO" id="GO:0016020">
    <property type="term" value="C:membrane"/>
    <property type="evidence" value="ECO:0007669"/>
    <property type="project" value="InterPro"/>
</dbReference>
<keyword evidence="1" id="KW-0472">Membrane</keyword>
<dbReference type="Proteomes" id="UP000294664">
    <property type="component" value="Unassembled WGS sequence"/>
</dbReference>
<dbReference type="OrthoDB" id="7157734at2"/>
<dbReference type="InterPro" id="IPR007820">
    <property type="entry name" value="AbrB_fam"/>
</dbReference>
<evidence type="ECO:0008006" key="4">
    <source>
        <dbReference type="Google" id="ProtNLM"/>
    </source>
</evidence>
<keyword evidence="3" id="KW-1185">Reference proteome</keyword>
<dbReference type="NCBIfam" id="TIGR03082">
    <property type="entry name" value="Gneg_AbrB_dup"/>
    <property type="match status" value="2"/>
</dbReference>
<evidence type="ECO:0000256" key="1">
    <source>
        <dbReference type="SAM" id="Phobius"/>
    </source>
</evidence>
<feature type="transmembrane region" description="Helical" evidence="1">
    <location>
        <begin position="184"/>
        <end position="205"/>
    </location>
</feature>